<organism evidence="3 4">
    <name type="scientific">Nicoliella lavandulae</name>
    <dbReference type="NCBI Taxonomy" id="3082954"/>
    <lineage>
        <taxon>Bacteria</taxon>
        <taxon>Bacillati</taxon>
        <taxon>Bacillota</taxon>
        <taxon>Bacilli</taxon>
        <taxon>Lactobacillales</taxon>
        <taxon>Lactobacillaceae</taxon>
        <taxon>Nicoliella</taxon>
    </lineage>
</organism>
<keyword evidence="1" id="KW-0368">Histidine biosynthesis</keyword>
<feature type="domain" description="Class II Histidinyl-tRNA synthetase (HisRS)-like catalytic core" evidence="2">
    <location>
        <begin position="11"/>
        <end position="197"/>
    </location>
</feature>
<dbReference type="PANTHER" id="PTHR43707">
    <property type="entry name" value="HISTIDYL-TRNA SYNTHETASE"/>
    <property type="match status" value="1"/>
</dbReference>
<dbReference type="InterPro" id="IPR041715">
    <property type="entry name" value="HisRS-like_core"/>
</dbReference>
<keyword evidence="1" id="KW-0028">Amino-acid biosynthesis</keyword>
<evidence type="ECO:0000256" key="1">
    <source>
        <dbReference type="ARBA" id="ARBA00023102"/>
    </source>
</evidence>
<dbReference type="PANTHER" id="PTHR43707:SF6">
    <property type="entry name" value="ATP PHOSPHORIBOSYLTRANSFERASE REGULATORY SUBUNIT"/>
    <property type="match status" value="1"/>
</dbReference>
<evidence type="ECO:0000313" key="4">
    <source>
        <dbReference type="Proteomes" id="UP001370590"/>
    </source>
</evidence>
<dbReference type="Proteomes" id="UP001370590">
    <property type="component" value="Unassembled WGS sequence"/>
</dbReference>
<keyword evidence="4" id="KW-1185">Reference proteome</keyword>
<dbReference type="InterPro" id="IPR004516">
    <property type="entry name" value="HisRS/HisZ"/>
</dbReference>
<reference evidence="3 4" key="1">
    <citation type="submission" date="2023-10" db="EMBL/GenBank/DDBJ databases">
        <title>Nicoliella lavandulae sp. nov. isolated from Lavandula angustifolia flowers.</title>
        <authorList>
            <person name="Alcantara C."/>
            <person name="Zuniga M."/>
            <person name="Landete J.M."/>
            <person name="Monedero V."/>
        </authorList>
    </citation>
    <scope>NUCLEOTIDE SEQUENCE [LARGE SCALE GENOMIC DNA]</scope>
    <source>
        <strain evidence="3 4">Es01</strain>
    </source>
</reference>
<accession>A0ABU8SLW5</accession>
<evidence type="ECO:0000313" key="3">
    <source>
        <dbReference type="EMBL" id="MEJ6400871.1"/>
    </source>
</evidence>
<gene>
    <name evidence="3" type="ORF">R4146_06905</name>
</gene>
<keyword evidence="3" id="KW-0328">Glycosyltransferase</keyword>
<dbReference type="InterPro" id="IPR045864">
    <property type="entry name" value="aa-tRNA-synth_II/BPL/LPL"/>
</dbReference>
<evidence type="ECO:0000259" key="2">
    <source>
        <dbReference type="Pfam" id="PF13393"/>
    </source>
</evidence>
<name>A0ABU8SLW5_9LACO</name>
<dbReference type="Pfam" id="PF13393">
    <property type="entry name" value="tRNA-synt_His"/>
    <property type="match status" value="1"/>
</dbReference>
<dbReference type="EMBL" id="JAWMWH010000003">
    <property type="protein sequence ID" value="MEJ6400871.1"/>
    <property type="molecule type" value="Genomic_DNA"/>
</dbReference>
<protein>
    <submittedName>
        <fullName evidence="3">ATP phosphoribosyltransferase regulatory subunit</fullName>
    </submittedName>
</protein>
<comment type="caution">
    <text evidence="3">The sequence shown here is derived from an EMBL/GenBank/DDBJ whole genome shotgun (WGS) entry which is preliminary data.</text>
</comment>
<dbReference type="GO" id="GO:0016757">
    <property type="term" value="F:glycosyltransferase activity"/>
    <property type="evidence" value="ECO:0007669"/>
    <property type="project" value="UniProtKB-KW"/>
</dbReference>
<keyword evidence="3" id="KW-0808">Transferase</keyword>
<dbReference type="RefSeq" id="WP_339960726.1">
    <property type="nucleotide sequence ID" value="NZ_JAWMWH010000003.1"/>
</dbReference>
<proteinExistence type="predicted"/>
<sequence>MNKIKLPTGLRDEFGQFAENKDIISAWILKLLRNRSYSRINMPIIEQRRLFDDFATVNQQYRVFDPAGDDLVLRPDLTLPIARFLSSTNVSMPQRLYYIGEKFEISPELSGGKNEQTQVGIELIGYQSLKAEMEAVIFMHQLSKQFLNRHHLTIELAHAKLVDQVLSALQLDHQLHTQLAQALYHKNFPAYDALLAKLGPCGAVSEKMAPHVWHR</sequence>
<dbReference type="SUPFAM" id="SSF55681">
    <property type="entry name" value="Class II aaRS and biotin synthetases"/>
    <property type="match status" value="1"/>
</dbReference>
<dbReference type="Gene3D" id="3.30.930.10">
    <property type="entry name" value="Bira Bifunctional Protein, Domain 2"/>
    <property type="match status" value="1"/>
</dbReference>